<protein>
    <submittedName>
        <fullName evidence="6">Transcriptional regulator LysR</fullName>
    </submittedName>
</protein>
<dbReference type="Proteomes" id="UP000032668">
    <property type="component" value="Unassembled WGS sequence"/>
</dbReference>
<dbReference type="Pfam" id="PF03466">
    <property type="entry name" value="LysR_substrate"/>
    <property type="match status" value="1"/>
</dbReference>
<dbReference type="AlphaFoldDB" id="A0A0D6PCX9"/>
<organism evidence="6 7">
    <name type="scientific">Acidocella aminolytica 101 = DSM 11237</name>
    <dbReference type="NCBI Taxonomy" id="1120923"/>
    <lineage>
        <taxon>Bacteria</taxon>
        <taxon>Pseudomonadati</taxon>
        <taxon>Pseudomonadota</taxon>
        <taxon>Alphaproteobacteria</taxon>
        <taxon>Acetobacterales</taxon>
        <taxon>Acidocellaceae</taxon>
        <taxon>Acidocella</taxon>
    </lineage>
</organism>
<dbReference type="OrthoDB" id="7506954at2"/>
<evidence type="ECO:0000259" key="5">
    <source>
        <dbReference type="PROSITE" id="PS50931"/>
    </source>
</evidence>
<sequence length="301" mass="33675">MARLDSVDLRLLRVFVTVVEARGFSAAQTILNVNTSTISNQISALETRLGVKLCQRGRAGFKLTDDGATIFSETQKLFSAIDGFDMRASALRAKVRGTLNIGLLDNTISDKQARVEVLLHKFTQTMSDVQINLEVKSPNELLRDVVDGKLHAAIGSFPKILLGLNYTKLYEERHSFYCAACHPLFNLKETEITRTMIAKYRLVSRGYWGSRDAKHIRSERASATVNNMEAAARMILSGDYLGYLPEHYAQDWEKTKTIKKILPADLSFLAPFEIAYDPTKLVLPPVKLFTSLAASVLTREE</sequence>
<gene>
    <name evidence="6" type="ORF">Aam_016_048</name>
</gene>
<dbReference type="EMBL" id="BANC01000016">
    <property type="protein sequence ID" value="GAN79078.1"/>
    <property type="molecule type" value="Genomic_DNA"/>
</dbReference>
<dbReference type="Pfam" id="PF00126">
    <property type="entry name" value="HTH_1"/>
    <property type="match status" value="1"/>
</dbReference>
<dbReference type="SUPFAM" id="SSF53850">
    <property type="entry name" value="Periplasmic binding protein-like II"/>
    <property type="match status" value="1"/>
</dbReference>
<dbReference type="PROSITE" id="PS50931">
    <property type="entry name" value="HTH_LYSR"/>
    <property type="match status" value="1"/>
</dbReference>
<comment type="similarity">
    <text evidence="1">Belongs to the LysR transcriptional regulatory family.</text>
</comment>
<comment type="caution">
    <text evidence="6">The sequence shown here is derived from an EMBL/GenBank/DDBJ whole genome shotgun (WGS) entry which is preliminary data.</text>
</comment>
<dbReference type="InterPro" id="IPR036390">
    <property type="entry name" value="WH_DNA-bd_sf"/>
</dbReference>
<reference evidence="6 7" key="1">
    <citation type="submission" date="2012-11" db="EMBL/GenBank/DDBJ databases">
        <title>Whole genome sequence of Acidocella aminolytica 101 = DSM 11237.</title>
        <authorList>
            <person name="Azuma Y."/>
            <person name="Higashiura N."/>
            <person name="Hirakawa H."/>
            <person name="Matsushita K."/>
        </authorList>
    </citation>
    <scope>NUCLEOTIDE SEQUENCE [LARGE SCALE GENOMIC DNA]</scope>
    <source>
        <strain evidence="7">101 / DSM 11237</strain>
    </source>
</reference>
<evidence type="ECO:0000256" key="2">
    <source>
        <dbReference type="ARBA" id="ARBA00023015"/>
    </source>
</evidence>
<dbReference type="CDD" id="cd05466">
    <property type="entry name" value="PBP2_LTTR_substrate"/>
    <property type="match status" value="1"/>
</dbReference>
<dbReference type="InterPro" id="IPR005119">
    <property type="entry name" value="LysR_subst-bd"/>
</dbReference>
<evidence type="ECO:0000256" key="4">
    <source>
        <dbReference type="ARBA" id="ARBA00023163"/>
    </source>
</evidence>
<keyword evidence="2" id="KW-0805">Transcription regulation</keyword>
<keyword evidence="7" id="KW-1185">Reference proteome</keyword>
<dbReference type="PANTHER" id="PTHR30126:SF98">
    <property type="entry name" value="HTH-TYPE TRANSCRIPTIONAL ACTIVATOR BAUR"/>
    <property type="match status" value="1"/>
</dbReference>
<keyword evidence="3" id="KW-0238">DNA-binding</keyword>
<evidence type="ECO:0000313" key="6">
    <source>
        <dbReference type="EMBL" id="GAN79078.1"/>
    </source>
</evidence>
<keyword evidence="4" id="KW-0804">Transcription</keyword>
<dbReference type="Gene3D" id="3.40.190.10">
    <property type="entry name" value="Periplasmic binding protein-like II"/>
    <property type="match status" value="2"/>
</dbReference>
<feature type="domain" description="HTH lysR-type" evidence="5">
    <location>
        <begin position="7"/>
        <end position="64"/>
    </location>
</feature>
<dbReference type="PANTHER" id="PTHR30126">
    <property type="entry name" value="HTH-TYPE TRANSCRIPTIONAL REGULATOR"/>
    <property type="match status" value="1"/>
</dbReference>
<dbReference type="GO" id="GO:0003700">
    <property type="term" value="F:DNA-binding transcription factor activity"/>
    <property type="evidence" value="ECO:0007669"/>
    <property type="project" value="InterPro"/>
</dbReference>
<dbReference type="STRING" id="1120923.SAMN02746095_02258"/>
<accession>A0A0D6PCX9</accession>
<name>A0A0D6PCX9_9PROT</name>
<evidence type="ECO:0000313" key="7">
    <source>
        <dbReference type="Proteomes" id="UP000032668"/>
    </source>
</evidence>
<dbReference type="RefSeq" id="WP_048877549.1">
    <property type="nucleotide sequence ID" value="NZ_BANC01000016.1"/>
</dbReference>
<proteinExistence type="inferred from homology"/>
<evidence type="ECO:0000256" key="1">
    <source>
        <dbReference type="ARBA" id="ARBA00009437"/>
    </source>
</evidence>
<dbReference type="GO" id="GO:0000976">
    <property type="term" value="F:transcription cis-regulatory region binding"/>
    <property type="evidence" value="ECO:0007669"/>
    <property type="project" value="TreeGrafter"/>
</dbReference>
<evidence type="ECO:0000256" key="3">
    <source>
        <dbReference type="ARBA" id="ARBA00023125"/>
    </source>
</evidence>
<dbReference type="SUPFAM" id="SSF46785">
    <property type="entry name" value="Winged helix' DNA-binding domain"/>
    <property type="match status" value="1"/>
</dbReference>
<dbReference type="Gene3D" id="1.10.10.10">
    <property type="entry name" value="Winged helix-like DNA-binding domain superfamily/Winged helix DNA-binding domain"/>
    <property type="match status" value="1"/>
</dbReference>
<dbReference type="InterPro" id="IPR036388">
    <property type="entry name" value="WH-like_DNA-bd_sf"/>
</dbReference>
<dbReference type="InterPro" id="IPR000847">
    <property type="entry name" value="LysR_HTH_N"/>
</dbReference>